<feature type="region of interest" description="Disordered" evidence="1">
    <location>
        <begin position="1"/>
        <end position="30"/>
    </location>
</feature>
<evidence type="ECO:0000256" key="1">
    <source>
        <dbReference type="SAM" id="MobiDB-lite"/>
    </source>
</evidence>
<evidence type="ECO:0000313" key="2">
    <source>
        <dbReference type="EMBL" id="TMW56799.1"/>
    </source>
</evidence>
<dbReference type="InterPro" id="IPR051291">
    <property type="entry name" value="CIMAP"/>
</dbReference>
<dbReference type="EMBL" id="SPLM01000145">
    <property type="protein sequence ID" value="TMW56799.1"/>
    <property type="molecule type" value="Genomic_DNA"/>
</dbReference>
<gene>
    <name evidence="2" type="ORF">Poli38472_006809</name>
</gene>
<dbReference type="AlphaFoldDB" id="A0A8K1C591"/>
<name>A0A8K1C591_PYTOL</name>
<protein>
    <recommendedName>
        <fullName evidence="4">Sperm-tail PG-rich repeat</fullName>
    </recommendedName>
</protein>
<reference evidence="2" key="1">
    <citation type="submission" date="2019-03" db="EMBL/GenBank/DDBJ databases">
        <title>Long read genome sequence of the mycoparasitic Pythium oligandrum ATCC 38472 isolated from sugarbeet rhizosphere.</title>
        <authorList>
            <person name="Gaulin E."/>
        </authorList>
    </citation>
    <scope>NUCLEOTIDE SEQUENCE</scope>
    <source>
        <strain evidence="2">ATCC 38472_TT</strain>
    </source>
</reference>
<dbReference type="OrthoDB" id="406368at2759"/>
<feature type="region of interest" description="Disordered" evidence="1">
    <location>
        <begin position="500"/>
        <end position="524"/>
    </location>
</feature>
<accession>A0A8K1C591</accession>
<proteinExistence type="predicted"/>
<feature type="region of interest" description="Disordered" evidence="1">
    <location>
        <begin position="98"/>
        <end position="150"/>
    </location>
</feature>
<dbReference type="Pfam" id="PF07004">
    <property type="entry name" value="SHIPPO-rpt"/>
    <property type="match status" value="6"/>
</dbReference>
<evidence type="ECO:0000313" key="3">
    <source>
        <dbReference type="Proteomes" id="UP000794436"/>
    </source>
</evidence>
<comment type="caution">
    <text evidence="2">The sequence shown here is derived from an EMBL/GenBank/DDBJ whole genome shotgun (WGS) entry which is preliminary data.</text>
</comment>
<dbReference type="GO" id="GO:0005856">
    <property type="term" value="C:cytoskeleton"/>
    <property type="evidence" value="ECO:0007669"/>
    <property type="project" value="TreeGrafter"/>
</dbReference>
<sequence length="618" mass="66640">MTITTRSKRVSMFGAAPTPSAVGPGAYAPEKTSTSFKVENRQMYSGFATSNKRDLNANKTTSAMTPGPGAYLGPQASTSPTAASSNVFATKISRFAPSAPGSTIFRPSSIQDNPGPGAYAVEPVPPPPKTSPRSNQHEDRSHPQRFVAAHHRPSVPTIPKKEQSYGYVEGENGALKLQAQPAAIYTGIGQDTVGPAAYNSHAEIWNDRKNVAPSLKSTVKREVWEADTPRRAVPGPGQYESSVQRRSHAKARQSAVFASKVPILPDPKPVTHHDDEREFEILAKEQRLLQRGGAKPPMTNKVEAFGSTTGRTDLLCQLNAPFSSPTFLKAPGPGQYAERTRVSVRGGTLKKGSSRSQRGLAYREYQCIGFTSATERYCLTKLTPSALPGPGAYRSETPRTVERTVKGKQTVGRFGVFGSTSERHVWENLERLEAEDITPGPGAYEKPVETHGGHFPMMISSSAFKSSSSRFARVANPHAPPHVVCVGEQATPAVGQYNINTSTLAPPGSPQDYDGSTSPLPSARAPFMSNAERRVFDPQEARYVPGPGQYVVHDDPDDPKPHTTPMTRSREVRATLGNDTRFRVKPVVPEHVGPGSYSIPGTVGTTSFNVTMKANNKA</sequence>
<dbReference type="Proteomes" id="UP000794436">
    <property type="component" value="Unassembled WGS sequence"/>
</dbReference>
<dbReference type="InterPro" id="IPR010736">
    <property type="entry name" value="SHIPPO-rpt"/>
</dbReference>
<dbReference type="PANTHER" id="PTHR21580:SF28">
    <property type="entry name" value="BOREALIN N-TERMINAL DOMAIN-CONTAINING PROTEIN-RELATED"/>
    <property type="match status" value="1"/>
</dbReference>
<feature type="region of interest" description="Disordered" evidence="1">
    <location>
        <begin position="229"/>
        <end position="252"/>
    </location>
</feature>
<dbReference type="PANTHER" id="PTHR21580">
    <property type="entry name" value="SHIPPO-1-RELATED"/>
    <property type="match status" value="1"/>
</dbReference>
<organism evidence="2 3">
    <name type="scientific">Pythium oligandrum</name>
    <name type="common">Mycoparasitic fungus</name>
    <dbReference type="NCBI Taxonomy" id="41045"/>
    <lineage>
        <taxon>Eukaryota</taxon>
        <taxon>Sar</taxon>
        <taxon>Stramenopiles</taxon>
        <taxon>Oomycota</taxon>
        <taxon>Peronosporomycetes</taxon>
        <taxon>Pythiales</taxon>
        <taxon>Pythiaceae</taxon>
        <taxon>Pythium</taxon>
    </lineage>
</organism>
<keyword evidence="3" id="KW-1185">Reference proteome</keyword>
<evidence type="ECO:0008006" key="4">
    <source>
        <dbReference type="Google" id="ProtNLM"/>
    </source>
</evidence>